<dbReference type="PIRSF" id="PIRSF006593">
    <property type="entry name" value="UCP006593"/>
    <property type="match status" value="1"/>
</dbReference>
<dbReference type="Gene3D" id="1.10.285.20">
    <property type="entry name" value="Uncharacterised protein PF01937, DUF89, domain 2"/>
    <property type="match status" value="1"/>
</dbReference>
<dbReference type="InterPro" id="IPR036075">
    <property type="entry name" value="ARMT-1-like_metal-bd_sf"/>
</dbReference>
<evidence type="ECO:0000259" key="1">
    <source>
        <dbReference type="Pfam" id="PF01937"/>
    </source>
</evidence>
<protein>
    <submittedName>
        <fullName evidence="2">ARMT1-like domain-containing protein</fullName>
    </submittedName>
</protein>
<dbReference type="EMBL" id="CP120733">
    <property type="protein sequence ID" value="WFD08926.1"/>
    <property type="molecule type" value="Genomic_DNA"/>
</dbReference>
<gene>
    <name evidence="2" type="ORF">P4S50_11055</name>
</gene>
<dbReference type="InterPro" id="IPR002791">
    <property type="entry name" value="ARMT1-like_metal-bd"/>
</dbReference>
<accession>A0ABY8E7W1</accession>
<keyword evidence="3" id="KW-1185">Reference proteome</keyword>
<feature type="domain" description="Damage-control phosphatase ARMT1-like metal-binding" evidence="1">
    <location>
        <begin position="3"/>
        <end position="279"/>
    </location>
</feature>
<dbReference type="Gene3D" id="3.40.50.10880">
    <property type="entry name" value="Uncharacterised protein PF01937, DUF89, domain 3"/>
    <property type="match status" value="1"/>
</dbReference>
<evidence type="ECO:0000313" key="3">
    <source>
        <dbReference type="Proteomes" id="UP001222800"/>
    </source>
</evidence>
<dbReference type="Pfam" id="PF01937">
    <property type="entry name" value="ARMT1-like_dom"/>
    <property type="match status" value="1"/>
</dbReference>
<reference evidence="2 3" key="1">
    <citation type="submission" date="2023-03" db="EMBL/GenBank/DDBJ databases">
        <title>Complete genome sequence of Tepidibacter sp. SWIR-1, isolated from a deep-sea hydrothermal vent.</title>
        <authorList>
            <person name="Li X."/>
        </authorList>
    </citation>
    <scope>NUCLEOTIDE SEQUENCE [LARGE SCALE GENOMIC DNA]</scope>
    <source>
        <strain evidence="2 3">SWIR-1</strain>
    </source>
</reference>
<dbReference type="SUPFAM" id="SSF111321">
    <property type="entry name" value="AF1104-like"/>
    <property type="match status" value="1"/>
</dbReference>
<organism evidence="2 3">
    <name type="scientific">Tepidibacter hydrothermalis</name>
    <dbReference type="NCBI Taxonomy" id="3036126"/>
    <lineage>
        <taxon>Bacteria</taxon>
        <taxon>Bacillati</taxon>
        <taxon>Bacillota</taxon>
        <taxon>Clostridia</taxon>
        <taxon>Peptostreptococcales</taxon>
        <taxon>Peptostreptococcaceae</taxon>
        <taxon>Tepidibacter</taxon>
    </lineage>
</organism>
<dbReference type="InterPro" id="IPR014444">
    <property type="entry name" value="PH1575-like"/>
</dbReference>
<sequence length="290" mass="33701">MNTHVDCIACVINKANKLADKYFEDKHKKYNFMNQVLREVSKIEYDRTAPFLVAKVMRILKKETGINDFYLQEKKLFNKKLLSMENQIEDMLNHSKDRFITALKIALAGNIVDFGAFDEISFDLVKDIINKTLASDFDDKLYRKLKNDLLKCKTLLYLGDNTGEIVFDKIFIREIIREYPDIEIFFAVRGEPVLNDVNEEDAYYVELNKYANIISNGTDLPGTDLLEVCDEFKEIFKKSDIIISKGQGNFESLPGCKQNVYYLFLCKCDLLVKKLKTEKLANMFIHESKL</sequence>
<dbReference type="Proteomes" id="UP001222800">
    <property type="component" value="Chromosome"/>
</dbReference>
<name>A0ABY8E7W1_9FIRM</name>
<proteinExistence type="predicted"/>
<dbReference type="RefSeq" id="WP_277730845.1">
    <property type="nucleotide sequence ID" value="NZ_CP120733.1"/>
</dbReference>
<evidence type="ECO:0000313" key="2">
    <source>
        <dbReference type="EMBL" id="WFD08926.1"/>
    </source>
</evidence>